<protein>
    <recommendedName>
        <fullName evidence="4">Secreted protein</fullName>
    </recommendedName>
</protein>
<comment type="caution">
    <text evidence="2">The sequence shown here is derived from an EMBL/GenBank/DDBJ whole genome shotgun (WGS) entry which is preliminary data.</text>
</comment>
<reference evidence="2 3" key="1">
    <citation type="submission" date="2024-05" db="EMBL/GenBank/DDBJ databases">
        <authorList>
            <person name="Wallberg A."/>
        </authorList>
    </citation>
    <scope>NUCLEOTIDE SEQUENCE [LARGE SCALE GENOMIC DNA]</scope>
</reference>
<sequence>MFESNLMKTFVSMIYFIWSLVYVLSVISSLAALERKRLMRHLYVNVALKVFAPGALRGFIRQNIYKRQKRLRYYTNTMLAGFNCTIQYTREGLYIHIDLIKLSYLVSS</sequence>
<feature type="non-terminal residue" evidence="2">
    <location>
        <position position="108"/>
    </location>
</feature>
<keyword evidence="1" id="KW-0472">Membrane</keyword>
<gene>
    <name evidence="2" type="ORF">MNOR_LOCUS9940</name>
</gene>
<keyword evidence="1" id="KW-0812">Transmembrane</keyword>
<keyword evidence="1" id="KW-1133">Transmembrane helix</keyword>
<organism evidence="2 3">
    <name type="scientific">Meganyctiphanes norvegica</name>
    <name type="common">Northern krill</name>
    <name type="synonym">Thysanopoda norvegica</name>
    <dbReference type="NCBI Taxonomy" id="48144"/>
    <lineage>
        <taxon>Eukaryota</taxon>
        <taxon>Metazoa</taxon>
        <taxon>Ecdysozoa</taxon>
        <taxon>Arthropoda</taxon>
        <taxon>Crustacea</taxon>
        <taxon>Multicrustacea</taxon>
        <taxon>Malacostraca</taxon>
        <taxon>Eumalacostraca</taxon>
        <taxon>Eucarida</taxon>
        <taxon>Euphausiacea</taxon>
        <taxon>Euphausiidae</taxon>
        <taxon>Meganyctiphanes</taxon>
    </lineage>
</organism>
<evidence type="ECO:0008006" key="4">
    <source>
        <dbReference type="Google" id="ProtNLM"/>
    </source>
</evidence>
<dbReference type="AlphaFoldDB" id="A0AAV2QCD1"/>
<dbReference type="EMBL" id="CAXKWB010004914">
    <property type="protein sequence ID" value="CAL4075789.1"/>
    <property type="molecule type" value="Genomic_DNA"/>
</dbReference>
<evidence type="ECO:0000313" key="2">
    <source>
        <dbReference type="EMBL" id="CAL4075789.1"/>
    </source>
</evidence>
<dbReference type="Proteomes" id="UP001497623">
    <property type="component" value="Unassembled WGS sequence"/>
</dbReference>
<keyword evidence="3" id="KW-1185">Reference proteome</keyword>
<feature type="transmembrane region" description="Helical" evidence="1">
    <location>
        <begin position="12"/>
        <end position="33"/>
    </location>
</feature>
<proteinExistence type="predicted"/>
<accession>A0AAV2QCD1</accession>
<evidence type="ECO:0000313" key="3">
    <source>
        <dbReference type="Proteomes" id="UP001497623"/>
    </source>
</evidence>
<name>A0AAV2QCD1_MEGNR</name>
<evidence type="ECO:0000256" key="1">
    <source>
        <dbReference type="SAM" id="Phobius"/>
    </source>
</evidence>